<dbReference type="EMBL" id="AP011532">
    <property type="protein sequence ID" value="BAI60489.1"/>
    <property type="molecule type" value="Genomic_DNA"/>
</dbReference>
<dbReference type="Gene3D" id="3.40.50.360">
    <property type="match status" value="1"/>
</dbReference>
<dbReference type="SUPFAM" id="SSF52218">
    <property type="entry name" value="Flavoproteins"/>
    <property type="match status" value="1"/>
</dbReference>
<proteinExistence type="predicted"/>
<reference evidence="3" key="3">
    <citation type="journal article" date="2011" name="PLoS ONE">
        <title>Genome sequence of a mesophilic hydrogenotrophic methanogen Methanocella paludicola, the first cultivated representative of the order Methanocellales.</title>
        <authorList>
            <person name="Sakai S."/>
            <person name="Takaki Y."/>
            <person name="Shimamura S."/>
            <person name="Sekine M."/>
            <person name="Tajima T."/>
            <person name="Kosugi H."/>
            <person name="Ichikawa N."/>
            <person name="Tasumi E."/>
            <person name="Hiraki A.T."/>
            <person name="Shimizu A."/>
            <person name="Kato Y."/>
            <person name="Nishiko R."/>
            <person name="Mori K."/>
            <person name="Fujita N."/>
            <person name="Imachi H."/>
            <person name="Takai K."/>
        </authorList>
    </citation>
    <scope>NUCLEOTIDE SEQUENCE [LARGE SCALE GENOMIC DNA]</scope>
    <source>
        <strain evidence="3">DSM 17711 / JCM 13418 / NBRC 101707 / SANAE</strain>
    </source>
</reference>
<dbReference type="GO" id="GO:0010181">
    <property type="term" value="F:FMN binding"/>
    <property type="evidence" value="ECO:0007669"/>
    <property type="project" value="InterPro"/>
</dbReference>
<gene>
    <name evidence="2" type="ordered locus">MCP_0417</name>
</gene>
<name>D1YVL7_METPS</name>
<dbReference type="Proteomes" id="UP000001882">
    <property type="component" value="Chromosome"/>
</dbReference>
<dbReference type="PROSITE" id="PS50902">
    <property type="entry name" value="FLAVODOXIN_LIKE"/>
    <property type="match status" value="1"/>
</dbReference>
<keyword evidence="3" id="KW-1185">Reference proteome</keyword>
<dbReference type="GO" id="GO:0009055">
    <property type="term" value="F:electron transfer activity"/>
    <property type="evidence" value="ECO:0007669"/>
    <property type="project" value="InterPro"/>
</dbReference>
<accession>D1YVL7</accession>
<feature type="domain" description="Flavodoxin-like" evidence="1">
    <location>
        <begin position="7"/>
        <end position="153"/>
    </location>
</feature>
<dbReference type="eggNOG" id="arCOG00510">
    <property type="taxonomic scope" value="Archaea"/>
</dbReference>
<dbReference type="InterPro" id="IPR001226">
    <property type="entry name" value="Flavodoxin_CS"/>
</dbReference>
<evidence type="ECO:0000313" key="2">
    <source>
        <dbReference type="EMBL" id="BAI60489.1"/>
    </source>
</evidence>
<dbReference type="PROSITE" id="PS00201">
    <property type="entry name" value="FLAVODOXIN"/>
    <property type="match status" value="1"/>
</dbReference>
<dbReference type="STRING" id="304371.MCP_0417"/>
<evidence type="ECO:0000259" key="1">
    <source>
        <dbReference type="PROSITE" id="PS50902"/>
    </source>
</evidence>
<sequence>MADRPNILIVFTSWSGNTRALAEAIAEGAKGAGNGNVDVTVKRARDTKRSDIESASAVAFGSPTYYSYMSGELKALFDIALPFKNSFYRKPAVAFATGEGGQLKCIQSIEGILELFEVSFVQRSDILSAGLAVQGRPDEGAIRQAKAIGRKLGDAGVAYACSMGRKNIIAGKT</sequence>
<evidence type="ECO:0000313" key="3">
    <source>
        <dbReference type="Proteomes" id="UP000001882"/>
    </source>
</evidence>
<organism evidence="2 3">
    <name type="scientific">Methanocella paludicola (strain DSM 17711 / JCM 13418 / NBRC 101707 / SANAE)</name>
    <dbReference type="NCBI Taxonomy" id="304371"/>
    <lineage>
        <taxon>Archaea</taxon>
        <taxon>Methanobacteriati</taxon>
        <taxon>Methanobacteriota</taxon>
        <taxon>Stenosarchaea group</taxon>
        <taxon>Methanomicrobia</taxon>
        <taxon>Methanocellales</taxon>
        <taxon>Methanocellaceae</taxon>
        <taxon>Methanocella</taxon>
    </lineage>
</organism>
<dbReference type="InterPro" id="IPR029039">
    <property type="entry name" value="Flavoprotein-like_sf"/>
</dbReference>
<dbReference type="AlphaFoldDB" id="D1YVL7"/>
<dbReference type="KEGG" id="mpd:MCP_0417"/>
<dbReference type="OrthoDB" id="147384at2157"/>
<reference evidence="2 3" key="1">
    <citation type="journal article" date="2007" name="Appl. Environ. Microbiol.">
        <title>Isolation of key methanogens for global methane emission from rice paddy fields: a novel isolate affiliated with the clone cluster rice cluster I.</title>
        <authorList>
            <person name="Sakai S."/>
            <person name="Imachi H."/>
            <person name="Sekiguchi Y."/>
            <person name="Ohashi A."/>
            <person name="Harada H."/>
            <person name="Kamagata Y."/>
        </authorList>
    </citation>
    <scope>NUCLEOTIDE SEQUENCE [LARGE SCALE GENOMIC DNA]</scope>
    <source>
        <strain evidence="3">DSM 17711 / JCM 13418 / NBRC 101707 / SANAE</strain>
    </source>
</reference>
<dbReference type="RefSeq" id="WP_012899169.1">
    <property type="nucleotide sequence ID" value="NC_013665.1"/>
</dbReference>
<dbReference type="InParanoid" id="D1YVL7"/>
<dbReference type="GeneID" id="8680515"/>
<dbReference type="Pfam" id="PF00258">
    <property type="entry name" value="Flavodoxin_1"/>
    <property type="match status" value="1"/>
</dbReference>
<reference evidence="2 3" key="2">
    <citation type="journal article" date="2008" name="Int. J. Syst. Evol. Microbiol.">
        <title>Methanocella paludicola gen. nov., sp. nov., a methane-producing archaeon, the first isolate of the lineage 'Rice Cluster I', and proposal of the new archaeal order Methanocellales ord. nov.</title>
        <authorList>
            <person name="Sakai S."/>
            <person name="Imachi H."/>
            <person name="Hanada S."/>
            <person name="Ohashi A."/>
            <person name="Harada H."/>
            <person name="Kamagata Y."/>
        </authorList>
    </citation>
    <scope>NUCLEOTIDE SEQUENCE [LARGE SCALE GENOMIC DNA]</scope>
    <source>
        <strain evidence="3">DSM 17711 / JCM 13418 / NBRC 101707 / SANAE</strain>
    </source>
</reference>
<dbReference type="InterPro" id="IPR008254">
    <property type="entry name" value="Flavodoxin/NO_synth"/>
</dbReference>
<protein>
    <submittedName>
        <fullName evidence="2">Flavodoxin</fullName>
    </submittedName>
</protein>